<evidence type="ECO:0000313" key="6">
    <source>
        <dbReference type="Proteomes" id="UP000077051"/>
    </source>
</evidence>
<dbReference type="SUPFAM" id="SSF53474">
    <property type="entry name" value="alpha/beta-Hydrolases"/>
    <property type="match status" value="1"/>
</dbReference>
<protein>
    <recommendedName>
        <fullName evidence="4">Alpha/beta hydrolase fold-3 domain-containing protein</fullName>
    </recommendedName>
</protein>
<dbReference type="Pfam" id="PF07859">
    <property type="entry name" value="Abhydrolase_3"/>
    <property type="match status" value="1"/>
</dbReference>
<dbReference type="ESTHER" id="muccl-a0a168hm46">
    <property type="family name" value="Hormone-sensitive_lipase_like"/>
</dbReference>
<dbReference type="VEuPathDB" id="FungiDB:MUCCIDRAFT_167388"/>
<dbReference type="PANTHER" id="PTHR48081">
    <property type="entry name" value="AB HYDROLASE SUPERFAMILY PROTEIN C4A8.06C"/>
    <property type="match status" value="1"/>
</dbReference>
<dbReference type="InterPro" id="IPR033140">
    <property type="entry name" value="Lipase_GDXG_put_SER_AS"/>
</dbReference>
<evidence type="ECO:0000313" key="5">
    <source>
        <dbReference type="EMBL" id="OAC98951.1"/>
    </source>
</evidence>
<comment type="similarity">
    <text evidence="1">Belongs to the 'GDXG' lipolytic enzyme family.</text>
</comment>
<dbReference type="PANTHER" id="PTHR48081:SF8">
    <property type="entry name" value="ALPHA_BETA HYDROLASE FOLD-3 DOMAIN-CONTAINING PROTEIN-RELATED"/>
    <property type="match status" value="1"/>
</dbReference>
<dbReference type="STRING" id="747725.A0A168HM46"/>
<evidence type="ECO:0000259" key="4">
    <source>
        <dbReference type="Pfam" id="PF07859"/>
    </source>
</evidence>
<comment type="caution">
    <text evidence="5">The sequence shown here is derived from an EMBL/GenBank/DDBJ whole genome shotgun (WGS) entry which is preliminary data.</text>
</comment>
<name>A0A168HM46_MUCCL</name>
<evidence type="ECO:0000256" key="3">
    <source>
        <dbReference type="PROSITE-ProRule" id="PRU10038"/>
    </source>
</evidence>
<feature type="active site" evidence="3">
    <location>
        <position position="167"/>
    </location>
</feature>
<dbReference type="InterPro" id="IPR013094">
    <property type="entry name" value="AB_hydrolase_3"/>
</dbReference>
<sequence length="455" mass="51530">MDDIRKVIKKNSPPAVVLQTLRTALTMPPAAARNIIKDLTRPLGDQKRFIRKFNNEHWKGTLIMSEMIRCDDDIAIQRLKKADIVIFEVHGGGFRVGHSTMYMESFISWLRLIKSKYNLYACIMSVEYGLAPMHKYPGPLNDCVKAFDYLTNDLGISPSKIVLSGDSAGGALVLETLIQTYAPAILKDLSAPRENFDKPLPAAALLSSPLVSGVIETESWKLFHKTDVVSMGLSKLIYKEYLGLPETKIEDLPIMRLHHVKSNFDRFMPKNVMVFIGDKEVLRDDVVNMVDAVKKDGKINIQFIKENYAHDWFMIHELIKKKDKHLIAKYDEMFVDFCVDAVEQARKSLVDTTATTNSTVKNTRKASEDTININETIDVDQLVANDNHHHITSEKKPIVDVEKNITDITKKFDEPFELFEKINFPAAPAIVHKPNTILSEYAIITDRPSKNSVSV</sequence>
<proteinExistence type="inferred from homology"/>
<reference evidence="5 6" key="1">
    <citation type="submission" date="2015-06" db="EMBL/GenBank/DDBJ databases">
        <title>Expansion of signal transduction pathways in fungi by whole-genome duplication.</title>
        <authorList>
            <consortium name="DOE Joint Genome Institute"/>
            <person name="Corrochano L.M."/>
            <person name="Kuo A."/>
            <person name="Marcet-Houben M."/>
            <person name="Polaino S."/>
            <person name="Salamov A."/>
            <person name="Villalobos J.M."/>
            <person name="Alvarez M.I."/>
            <person name="Avalos J."/>
            <person name="Benito E.P."/>
            <person name="Benoit I."/>
            <person name="Burger G."/>
            <person name="Camino L.P."/>
            <person name="Canovas D."/>
            <person name="Cerda-Olmedo E."/>
            <person name="Cheng J.-F."/>
            <person name="Dominguez A."/>
            <person name="Elias M."/>
            <person name="Eslava A.P."/>
            <person name="Glaser F."/>
            <person name="Grimwood J."/>
            <person name="Gutierrez G."/>
            <person name="Heitman J."/>
            <person name="Henrissat B."/>
            <person name="Iturriaga E.A."/>
            <person name="Lang B.F."/>
            <person name="Lavin J.L."/>
            <person name="Lee S."/>
            <person name="Li W."/>
            <person name="Lindquist E."/>
            <person name="Lopez-Garcia S."/>
            <person name="Luque E.M."/>
            <person name="Marcos A.T."/>
            <person name="Martin J."/>
            <person name="Mccluskey K."/>
            <person name="Medina H.R."/>
            <person name="Miralles-Duran A."/>
            <person name="Miyazaki A."/>
            <person name="Munoz-Torres E."/>
            <person name="Oguiza J.A."/>
            <person name="Ohm R."/>
            <person name="Olmedo M."/>
            <person name="Orejas M."/>
            <person name="Ortiz-Castellanos L."/>
            <person name="Pisabarro A.G."/>
            <person name="Rodriguez-Romero J."/>
            <person name="Ruiz-Herrera J."/>
            <person name="Ruiz-Vazquez R."/>
            <person name="Sanz C."/>
            <person name="Schackwitz W."/>
            <person name="Schmutz J."/>
            <person name="Shahriari M."/>
            <person name="Shelest E."/>
            <person name="Silva-Franco F."/>
            <person name="Soanes D."/>
            <person name="Syed K."/>
            <person name="Tagua V.G."/>
            <person name="Talbot N.J."/>
            <person name="Thon M."/>
            <person name="De Vries R.P."/>
            <person name="Wiebenga A."/>
            <person name="Yadav J.S."/>
            <person name="Braun E.L."/>
            <person name="Baker S."/>
            <person name="Garre V."/>
            <person name="Horwitz B."/>
            <person name="Torres-Martinez S."/>
            <person name="Idnurm A."/>
            <person name="Herrera-Estrella A."/>
            <person name="Gabaldon T."/>
            <person name="Grigoriev I.V."/>
        </authorList>
    </citation>
    <scope>NUCLEOTIDE SEQUENCE [LARGE SCALE GENOMIC DNA]</scope>
    <source>
        <strain evidence="5 6">CBS 277.49</strain>
    </source>
</reference>
<dbReference type="Gene3D" id="3.40.50.1820">
    <property type="entry name" value="alpha/beta hydrolase"/>
    <property type="match status" value="1"/>
</dbReference>
<evidence type="ECO:0000256" key="2">
    <source>
        <dbReference type="ARBA" id="ARBA00022801"/>
    </source>
</evidence>
<dbReference type="Proteomes" id="UP000077051">
    <property type="component" value="Unassembled WGS sequence"/>
</dbReference>
<dbReference type="GO" id="GO:0016787">
    <property type="term" value="F:hydrolase activity"/>
    <property type="evidence" value="ECO:0007669"/>
    <property type="project" value="UniProtKB-KW"/>
</dbReference>
<dbReference type="EMBL" id="AMYB01000009">
    <property type="protein sequence ID" value="OAC98951.1"/>
    <property type="molecule type" value="Genomic_DNA"/>
</dbReference>
<keyword evidence="2" id="KW-0378">Hydrolase</keyword>
<dbReference type="PROSITE" id="PS01174">
    <property type="entry name" value="LIPASE_GDXG_SER"/>
    <property type="match status" value="1"/>
</dbReference>
<dbReference type="InterPro" id="IPR029058">
    <property type="entry name" value="AB_hydrolase_fold"/>
</dbReference>
<organism evidence="5 6">
    <name type="scientific">Mucor lusitanicus CBS 277.49</name>
    <dbReference type="NCBI Taxonomy" id="747725"/>
    <lineage>
        <taxon>Eukaryota</taxon>
        <taxon>Fungi</taxon>
        <taxon>Fungi incertae sedis</taxon>
        <taxon>Mucoromycota</taxon>
        <taxon>Mucoromycotina</taxon>
        <taxon>Mucoromycetes</taxon>
        <taxon>Mucorales</taxon>
        <taxon>Mucorineae</taxon>
        <taxon>Mucoraceae</taxon>
        <taxon>Mucor</taxon>
    </lineage>
</organism>
<dbReference type="AlphaFoldDB" id="A0A168HM46"/>
<dbReference type="InterPro" id="IPR050300">
    <property type="entry name" value="GDXG_lipolytic_enzyme"/>
</dbReference>
<dbReference type="OrthoDB" id="408631at2759"/>
<feature type="domain" description="Alpha/beta hydrolase fold-3" evidence="4">
    <location>
        <begin position="87"/>
        <end position="299"/>
    </location>
</feature>
<keyword evidence="6" id="KW-1185">Reference proteome</keyword>
<accession>A0A168HM46</accession>
<gene>
    <name evidence="5" type="ORF">MUCCIDRAFT_167388</name>
</gene>
<evidence type="ECO:0000256" key="1">
    <source>
        <dbReference type="ARBA" id="ARBA00010515"/>
    </source>
</evidence>